<dbReference type="PANTHER" id="PTHR47094:SF1">
    <property type="entry name" value="RING-TYPE E3 UBIQUITIN TRANSFERASE"/>
    <property type="match status" value="1"/>
</dbReference>
<dbReference type="SUPFAM" id="SSF57850">
    <property type="entry name" value="RING/U-box"/>
    <property type="match status" value="1"/>
</dbReference>
<feature type="region of interest" description="Disordered" evidence="4">
    <location>
        <begin position="1"/>
        <end position="36"/>
    </location>
</feature>
<dbReference type="Proteomes" id="UP000799118">
    <property type="component" value="Unassembled WGS sequence"/>
</dbReference>
<evidence type="ECO:0000313" key="7">
    <source>
        <dbReference type="Proteomes" id="UP000799118"/>
    </source>
</evidence>
<dbReference type="OrthoDB" id="6270329at2759"/>
<proteinExistence type="predicted"/>
<organism evidence="6 7">
    <name type="scientific">Gymnopus androsaceus JB14</name>
    <dbReference type="NCBI Taxonomy" id="1447944"/>
    <lineage>
        <taxon>Eukaryota</taxon>
        <taxon>Fungi</taxon>
        <taxon>Dikarya</taxon>
        <taxon>Basidiomycota</taxon>
        <taxon>Agaricomycotina</taxon>
        <taxon>Agaricomycetes</taxon>
        <taxon>Agaricomycetidae</taxon>
        <taxon>Agaricales</taxon>
        <taxon>Marasmiineae</taxon>
        <taxon>Omphalotaceae</taxon>
        <taxon>Gymnopus</taxon>
    </lineage>
</organism>
<dbReference type="PANTHER" id="PTHR47094">
    <property type="entry name" value="ELFLESS, ISOFORM B"/>
    <property type="match status" value="1"/>
</dbReference>
<dbReference type="EMBL" id="ML769404">
    <property type="protein sequence ID" value="KAE9406143.1"/>
    <property type="molecule type" value="Genomic_DNA"/>
</dbReference>
<dbReference type="InterPro" id="IPR049627">
    <property type="entry name" value="SLX8"/>
</dbReference>
<dbReference type="Gene3D" id="3.30.40.10">
    <property type="entry name" value="Zinc/RING finger domain, C3HC4 (zinc finger)"/>
    <property type="match status" value="1"/>
</dbReference>
<keyword evidence="1" id="KW-0479">Metal-binding</keyword>
<feature type="compositionally biased region" description="Pro residues" evidence="4">
    <location>
        <begin position="182"/>
        <end position="194"/>
    </location>
</feature>
<feature type="compositionally biased region" description="Pro residues" evidence="4">
    <location>
        <begin position="9"/>
        <end position="20"/>
    </location>
</feature>
<dbReference type="InterPro" id="IPR013083">
    <property type="entry name" value="Znf_RING/FYVE/PHD"/>
</dbReference>
<keyword evidence="7" id="KW-1185">Reference proteome</keyword>
<dbReference type="AlphaFoldDB" id="A0A6A4I8H7"/>
<dbReference type="InterPro" id="IPR018957">
    <property type="entry name" value="Znf_C3HC4_RING-type"/>
</dbReference>
<evidence type="ECO:0000313" key="6">
    <source>
        <dbReference type="EMBL" id="KAE9406143.1"/>
    </source>
</evidence>
<dbReference type="GO" id="GO:0006511">
    <property type="term" value="P:ubiquitin-dependent protein catabolic process"/>
    <property type="evidence" value="ECO:0007669"/>
    <property type="project" value="TreeGrafter"/>
</dbReference>
<dbReference type="GO" id="GO:0061630">
    <property type="term" value="F:ubiquitin protein ligase activity"/>
    <property type="evidence" value="ECO:0007669"/>
    <property type="project" value="InterPro"/>
</dbReference>
<dbReference type="GO" id="GO:0033768">
    <property type="term" value="C:SUMO-targeted ubiquitin ligase complex"/>
    <property type="evidence" value="ECO:0007669"/>
    <property type="project" value="TreeGrafter"/>
</dbReference>
<keyword evidence="3" id="KW-0862">Zinc</keyword>
<evidence type="ECO:0000256" key="3">
    <source>
        <dbReference type="ARBA" id="ARBA00022833"/>
    </source>
</evidence>
<keyword evidence="2" id="KW-0863">Zinc-finger</keyword>
<reference evidence="6" key="1">
    <citation type="journal article" date="2019" name="Environ. Microbiol.">
        <title>Fungal ecological strategies reflected in gene transcription - a case study of two litter decomposers.</title>
        <authorList>
            <person name="Barbi F."/>
            <person name="Kohler A."/>
            <person name="Barry K."/>
            <person name="Baskaran P."/>
            <person name="Daum C."/>
            <person name="Fauchery L."/>
            <person name="Ihrmark K."/>
            <person name="Kuo A."/>
            <person name="LaButti K."/>
            <person name="Lipzen A."/>
            <person name="Morin E."/>
            <person name="Grigoriev I.V."/>
            <person name="Henrissat B."/>
            <person name="Lindahl B."/>
            <person name="Martin F."/>
        </authorList>
    </citation>
    <scope>NUCLEOTIDE SEQUENCE</scope>
    <source>
        <strain evidence="6">JB14</strain>
    </source>
</reference>
<dbReference type="GO" id="GO:0032183">
    <property type="term" value="F:SUMO binding"/>
    <property type="evidence" value="ECO:0007669"/>
    <property type="project" value="TreeGrafter"/>
</dbReference>
<feature type="region of interest" description="Disordered" evidence="4">
    <location>
        <begin position="173"/>
        <end position="194"/>
    </location>
</feature>
<sequence>MVPDHDHPLPAPLTSRPPLPRFRAASASSRGPINAYMDRDTDYTTFAERIAPSSSFSTLSNWDDESHIRYHPFDFMMNPNSSSSSGWYDNNPANTSAHLYDDDDISMQDVSEQLLPQTQTRNSSHNMSLSHLLNDDHVEFVQSKGKGKQKAVEVEVDDDEPYLYGPKGIISSKAKGKQKAVDPPPADTTPPIPPEILAEHALSQYTCPICFCPPTNATMTLCGHVACGACLFTAVKTAMRRENIMGAGSREDGGPR</sequence>
<accession>A0A6A4I8H7</accession>
<evidence type="ECO:0000256" key="2">
    <source>
        <dbReference type="ARBA" id="ARBA00022771"/>
    </source>
</evidence>
<name>A0A6A4I8H7_9AGAR</name>
<evidence type="ECO:0000256" key="1">
    <source>
        <dbReference type="ARBA" id="ARBA00022723"/>
    </source>
</evidence>
<dbReference type="GO" id="GO:0008270">
    <property type="term" value="F:zinc ion binding"/>
    <property type="evidence" value="ECO:0007669"/>
    <property type="project" value="UniProtKB-KW"/>
</dbReference>
<evidence type="ECO:0000259" key="5">
    <source>
        <dbReference type="Pfam" id="PF00097"/>
    </source>
</evidence>
<gene>
    <name evidence="6" type="ORF">BT96DRAFT_1058171</name>
</gene>
<dbReference type="GO" id="GO:0140082">
    <property type="term" value="F:SUMO-ubiquitin ligase activity"/>
    <property type="evidence" value="ECO:0007669"/>
    <property type="project" value="TreeGrafter"/>
</dbReference>
<evidence type="ECO:0000256" key="4">
    <source>
        <dbReference type="SAM" id="MobiDB-lite"/>
    </source>
</evidence>
<feature type="domain" description="Zinc finger C3HC4 RING-type" evidence="5">
    <location>
        <begin position="207"/>
        <end position="236"/>
    </location>
</feature>
<protein>
    <recommendedName>
        <fullName evidence="5">Zinc finger C3HC4 RING-type domain-containing protein</fullName>
    </recommendedName>
</protein>
<dbReference type="Pfam" id="PF00097">
    <property type="entry name" value="zf-C3HC4"/>
    <property type="match status" value="1"/>
</dbReference>